<dbReference type="SUPFAM" id="SSF53335">
    <property type="entry name" value="S-adenosyl-L-methionine-dependent methyltransferases"/>
    <property type="match status" value="1"/>
</dbReference>
<dbReference type="InterPro" id="IPR029063">
    <property type="entry name" value="SAM-dependent_MTases_sf"/>
</dbReference>
<evidence type="ECO:0000256" key="1">
    <source>
        <dbReference type="ARBA" id="ARBA00008361"/>
    </source>
</evidence>
<gene>
    <name evidence="5" type="ORF">J2S05_002561</name>
</gene>
<keyword evidence="3" id="KW-0808">Transferase</keyword>
<dbReference type="InterPro" id="IPR051052">
    <property type="entry name" value="Diverse_substrate_MTase"/>
</dbReference>
<evidence type="ECO:0000256" key="2">
    <source>
        <dbReference type="ARBA" id="ARBA00022603"/>
    </source>
</evidence>
<comment type="caution">
    <text evidence="5">The sequence shown here is derived from an EMBL/GenBank/DDBJ whole genome shotgun (WGS) entry which is preliminary data.</text>
</comment>
<feature type="domain" description="Methyltransferase type 11" evidence="4">
    <location>
        <begin position="45"/>
        <end position="139"/>
    </location>
</feature>
<dbReference type="Pfam" id="PF08241">
    <property type="entry name" value="Methyltransf_11"/>
    <property type="match status" value="1"/>
</dbReference>
<keyword evidence="6" id="KW-1185">Reference proteome</keyword>
<accession>A0ABT9YIS1</accession>
<evidence type="ECO:0000313" key="5">
    <source>
        <dbReference type="EMBL" id="MDQ0207760.1"/>
    </source>
</evidence>
<evidence type="ECO:0000313" key="6">
    <source>
        <dbReference type="Proteomes" id="UP001225034"/>
    </source>
</evidence>
<organism evidence="5 6">
    <name type="scientific">Alkalicoccobacillus murimartini</name>
    <dbReference type="NCBI Taxonomy" id="171685"/>
    <lineage>
        <taxon>Bacteria</taxon>
        <taxon>Bacillati</taxon>
        <taxon>Bacillota</taxon>
        <taxon>Bacilli</taxon>
        <taxon>Bacillales</taxon>
        <taxon>Bacillaceae</taxon>
        <taxon>Alkalicoccobacillus</taxon>
    </lineage>
</organism>
<evidence type="ECO:0000256" key="3">
    <source>
        <dbReference type="ARBA" id="ARBA00022679"/>
    </source>
</evidence>
<evidence type="ECO:0000259" key="4">
    <source>
        <dbReference type="Pfam" id="PF08241"/>
    </source>
</evidence>
<dbReference type="Gene3D" id="3.40.50.150">
    <property type="entry name" value="Vaccinia Virus protein VP39"/>
    <property type="match status" value="1"/>
</dbReference>
<dbReference type="PANTHER" id="PTHR44942">
    <property type="entry name" value="METHYLTRANSF_11 DOMAIN-CONTAINING PROTEIN"/>
    <property type="match status" value="1"/>
</dbReference>
<dbReference type="EMBL" id="JAUSUA010000003">
    <property type="protein sequence ID" value="MDQ0207760.1"/>
    <property type="molecule type" value="Genomic_DNA"/>
</dbReference>
<dbReference type="PANTHER" id="PTHR44942:SF4">
    <property type="entry name" value="METHYLTRANSFERASE TYPE 11 DOMAIN-CONTAINING PROTEIN"/>
    <property type="match status" value="1"/>
</dbReference>
<dbReference type="RefSeq" id="WP_306983290.1">
    <property type="nucleotide sequence ID" value="NZ_JAUSUA010000003.1"/>
</dbReference>
<protein>
    <submittedName>
        <fullName evidence="5">Ubiquinone/menaquinone biosynthesis C-methylase UbiE</fullName>
    </submittedName>
</protein>
<comment type="similarity">
    <text evidence="1">Belongs to the methyltransferase superfamily.</text>
</comment>
<name>A0ABT9YIS1_9BACI</name>
<dbReference type="InterPro" id="IPR013216">
    <property type="entry name" value="Methyltransf_11"/>
</dbReference>
<proteinExistence type="inferred from homology"/>
<dbReference type="CDD" id="cd02440">
    <property type="entry name" value="AdoMet_MTases"/>
    <property type="match status" value="1"/>
</dbReference>
<keyword evidence="5" id="KW-0830">Ubiquinone</keyword>
<keyword evidence="2" id="KW-0489">Methyltransferase</keyword>
<dbReference type="Proteomes" id="UP001225034">
    <property type="component" value="Unassembled WGS sequence"/>
</dbReference>
<sequence>MSQSKKVKDFFGKNAAAYVTSSLHAKGDDLAYLVAEQKKVGAFIDIATGGGHVANAFATIADEVTVFDLTPEIIQTAKNYLEQNGHFEIQYVEGDATKMPFKPESFDTAVCRIAAHHFPEVRAFVEETFNILKQEGSFWLLDNVAPEAEDLDLFYNEVERQRDPSHVRAYKKTEWIRFIEQAGFRVDSIKVFKKTFIFNDWCNRATISEADKLDLEKKFLESPAPIKEALDIREEKGRLLSFQGQSIALKALK</sequence>
<reference evidence="5 6" key="1">
    <citation type="submission" date="2023-07" db="EMBL/GenBank/DDBJ databases">
        <title>Genomic Encyclopedia of Type Strains, Phase IV (KMG-IV): sequencing the most valuable type-strain genomes for metagenomic binning, comparative biology and taxonomic classification.</title>
        <authorList>
            <person name="Goeker M."/>
        </authorList>
    </citation>
    <scope>NUCLEOTIDE SEQUENCE [LARGE SCALE GENOMIC DNA]</scope>
    <source>
        <strain evidence="5 6">DSM 19154</strain>
    </source>
</reference>